<evidence type="ECO:0000256" key="7">
    <source>
        <dbReference type="ARBA" id="ARBA00017233"/>
    </source>
</evidence>
<dbReference type="FunCoup" id="A0A420WEJ6">
    <property type="interactions" value="498"/>
</dbReference>
<dbReference type="Pfam" id="PF00694">
    <property type="entry name" value="Aconitase_C"/>
    <property type="match status" value="1"/>
</dbReference>
<dbReference type="NCBIfam" id="NF002458">
    <property type="entry name" value="PRK01641.1"/>
    <property type="match status" value="1"/>
</dbReference>
<dbReference type="OrthoDB" id="9777465at2"/>
<dbReference type="FunFam" id="3.20.19.10:FF:000003">
    <property type="entry name" value="3-isopropylmalate dehydratase small subunit"/>
    <property type="match status" value="1"/>
</dbReference>
<dbReference type="InterPro" id="IPR015928">
    <property type="entry name" value="Aconitase/3IPM_dehydase_swvl"/>
</dbReference>
<dbReference type="PANTHER" id="PTHR43345">
    <property type="entry name" value="3-ISOPROPYLMALATE DEHYDRATASE SMALL SUBUNIT 2-RELATED-RELATED"/>
    <property type="match status" value="1"/>
</dbReference>
<dbReference type="InterPro" id="IPR000573">
    <property type="entry name" value="AconitaseA/IPMdHydase_ssu_swvl"/>
</dbReference>
<protein>
    <recommendedName>
        <fullName evidence="7">3-isopropylmalate dehydratase small subunit</fullName>
        <ecNumber evidence="6">4.2.1.33</ecNumber>
    </recommendedName>
    <alternativeName>
        <fullName evidence="12">Alpha-IPM isomerase</fullName>
    </alternativeName>
    <alternativeName>
        <fullName evidence="13">Isopropylmalate isomerase</fullName>
    </alternativeName>
</protein>
<evidence type="ECO:0000259" key="14">
    <source>
        <dbReference type="Pfam" id="PF00694"/>
    </source>
</evidence>
<dbReference type="InterPro" id="IPR033940">
    <property type="entry name" value="IPMI_Swivel"/>
</dbReference>
<proteinExistence type="inferred from homology"/>
<comment type="similarity">
    <text evidence="4">Belongs to the LeuD family. LeuD type 1 subfamily.</text>
</comment>
<comment type="caution">
    <text evidence="15">The sequence shown here is derived from an EMBL/GenBank/DDBJ whole genome shotgun (WGS) entry which is preliminary data.</text>
</comment>
<evidence type="ECO:0000256" key="1">
    <source>
        <dbReference type="ARBA" id="ARBA00000491"/>
    </source>
</evidence>
<keyword evidence="9" id="KW-0028">Amino-acid biosynthesis</keyword>
<dbReference type="UniPathway" id="UPA00048">
    <property type="reaction ID" value="UER00071"/>
</dbReference>
<dbReference type="InParanoid" id="A0A420WEJ6"/>
<dbReference type="InterPro" id="IPR050075">
    <property type="entry name" value="LeuD"/>
</dbReference>
<dbReference type="Gene3D" id="3.20.19.10">
    <property type="entry name" value="Aconitase, domain 4"/>
    <property type="match status" value="1"/>
</dbReference>
<keyword evidence="10" id="KW-0456">Lyase</keyword>
<comment type="pathway">
    <text evidence="3">Amino-acid biosynthesis; L-leucine biosynthesis; L-leucine from 3-methyl-2-oxobutanoate: step 2/4.</text>
</comment>
<comment type="catalytic activity">
    <reaction evidence="1">
        <text>(2R,3S)-3-isopropylmalate = (2S)-2-isopropylmalate</text>
        <dbReference type="Rhea" id="RHEA:32287"/>
        <dbReference type="ChEBI" id="CHEBI:1178"/>
        <dbReference type="ChEBI" id="CHEBI:35121"/>
        <dbReference type="EC" id="4.2.1.33"/>
    </reaction>
</comment>
<evidence type="ECO:0000256" key="8">
    <source>
        <dbReference type="ARBA" id="ARBA00022430"/>
    </source>
</evidence>
<evidence type="ECO:0000256" key="3">
    <source>
        <dbReference type="ARBA" id="ARBA00004729"/>
    </source>
</evidence>
<evidence type="ECO:0000256" key="11">
    <source>
        <dbReference type="ARBA" id="ARBA00023304"/>
    </source>
</evidence>
<evidence type="ECO:0000256" key="6">
    <source>
        <dbReference type="ARBA" id="ARBA00011998"/>
    </source>
</evidence>
<keyword evidence="11" id="KW-0100">Branched-chain amino acid biosynthesis</keyword>
<evidence type="ECO:0000256" key="12">
    <source>
        <dbReference type="ARBA" id="ARBA00031631"/>
    </source>
</evidence>
<keyword evidence="8" id="KW-0432">Leucine biosynthesis</keyword>
<evidence type="ECO:0000256" key="13">
    <source>
        <dbReference type="ARBA" id="ARBA00033368"/>
    </source>
</evidence>
<evidence type="ECO:0000256" key="5">
    <source>
        <dbReference type="ARBA" id="ARBA00011271"/>
    </source>
</evidence>
<accession>A0A420WEJ6</accession>
<reference evidence="15 16" key="1">
    <citation type="submission" date="2018-10" db="EMBL/GenBank/DDBJ databases">
        <title>Genomic Encyclopedia of Type Strains, Phase IV (KMG-IV): sequencing the most valuable type-strain genomes for metagenomic binning, comparative biology and taxonomic classification.</title>
        <authorList>
            <person name="Goeker M."/>
        </authorList>
    </citation>
    <scope>NUCLEOTIDE SEQUENCE [LARGE SCALE GENOMIC DNA]</scope>
    <source>
        <strain evidence="15 16">DSM 22008</strain>
    </source>
</reference>
<comment type="function">
    <text evidence="2">Catalyzes the isomerization between 2-isopropylmalate and 3-isopropylmalate, via the formation of 2-isopropylmaleate.</text>
</comment>
<dbReference type="InterPro" id="IPR004431">
    <property type="entry name" value="3-IsopropMal_deHydase_ssu"/>
</dbReference>
<dbReference type="EC" id="4.2.1.33" evidence="6"/>
<evidence type="ECO:0000256" key="10">
    <source>
        <dbReference type="ARBA" id="ARBA00023239"/>
    </source>
</evidence>
<evidence type="ECO:0000256" key="4">
    <source>
        <dbReference type="ARBA" id="ARBA00009845"/>
    </source>
</evidence>
<dbReference type="CDD" id="cd01577">
    <property type="entry name" value="IPMI_Swivel"/>
    <property type="match status" value="1"/>
</dbReference>
<sequence>MSFKPMTVVTSKTVVLPAANIDTDQIMPARFLTMTTKSGLGKHLFNDWRYDEDGSETDHKLNSEAAKACEILVGGHNFGCGSSREHAPWALTDYGFRVVISSEIADIFRGNSLKNGLLPIVIDKRAHAWLLENPSAEVTVDLENCEVRLPRNGGTYSFEIDSFSRHCLMEGVDEMGFLQTQGDAITAHEEKISN</sequence>
<dbReference type="Proteomes" id="UP000282211">
    <property type="component" value="Unassembled WGS sequence"/>
</dbReference>
<dbReference type="RefSeq" id="WP_121101816.1">
    <property type="nucleotide sequence ID" value="NZ_RBII01000002.1"/>
</dbReference>
<dbReference type="GO" id="GO:0003861">
    <property type="term" value="F:3-isopropylmalate dehydratase activity"/>
    <property type="evidence" value="ECO:0007669"/>
    <property type="project" value="UniProtKB-EC"/>
</dbReference>
<evidence type="ECO:0000256" key="2">
    <source>
        <dbReference type="ARBA" id="ARBA00002695"/>
    </source>
</evidence>
<feature type="domain" description="Aconitase A/isopropylmalate dehydratase small subunit swivel" evidence="14">
    <location>
        <begin position="9"/>
        <end position="123"/>
    </location>
</feature>
<keyword evidence="16" id="KW-1185">Reference proteome</keyword>
<evidence type="ECO:0000256" key="9">
    <source>
        <dbReference type="ARBA" id="ARBA00022605"/>
    </source>
</evidence>
<name>A0A420WEJ6_9PROT</name>
<dbReference type="GO" id="GO:0009098">
    <property type="term" value="P:L-leucine biosynthetic process"/>
    <property type="evidence" value="ECO:0007669"/>
    <property type="project" value="UniProtKB-UniPathway"/>
</dbReference>
<evidence type="ECO:0000313" key="16">
    <source>
        <dbReference type="Proteomes" id="UP000282211"/>
    </source>
</evidence>
<evidence type="ECO:0000313" key="15">
    <source>
        <dbReference type="EMBL" id="RKQ69322.1"/>
    </source>
</evidence>
<dbReference type="GO" id="GO:0009316">
    <property type="term" value="C:3-isopropylmalate dehydratase complex"/>
    <property type="evidence" value="ECO:0007669"/>
    <property type="project" value="InterPro"/>
</dbReference>
<dbReference type="SUPFAM" id="SSF52016">
    <property type="entry name" value="LeuD/IlvD-like"/>
    <property type="match status" value="1"/>
</dbReference>
<organism evidence="15 16">
    <name type="scientific">Litorimonas taeanensis</name>
    <dbReference type="NCBI Taxonomy" id="568099"/>
    <lineage>
        <taxon>Bacteria</taxon>
        <taxon>Pseudomonadati</taxon>
        <taxon>Pseudomonadota</taxon>
        <taxon>Alphaproteobacteria</taxon>
        <taxon>Maricaulales</taxon>
        <taxon>Robiginitomaculaceae</taxon>
    </lineage>
</organism>
<dbReference type="NCBIfam" id="TIGR00171">
    <property type="entry name" value="leuD"/>
    <property type="match status" value="1"/>
</dbReference>
<dbReference type="EMBL" id="RBII01000002">
    <property type="protein sequence ID" value="RKQ69322.1"/>
    <property type="molecule type" value="Genomic_DNA"/>
</dbReference>
<comment type="subunit">
    <text evidence="5">Heterodimer of LeuC and LeuD.</text>
</comment>
<dbReference type="PANTHER" id="PTHR43345:SF5">
    <property type="entry name" value="3-ISOPROPYLMALATE DEHYDRATASE SMALL SUBUNIT"/>
    <property type="match status" value="1"/>
</dbReference>
<gene>
    <name evidence="15" type="ORF">DES40_2122</name>
</gene>
<dbReference type="AlphaFoldDB" id="A0A420WEJ6"/>